<proteinExistence type="predicted"/>
<dbReference type="STRING" id="867345.SAMN05421693_11039"/>
<evidence type="ECO:0000256" key="1">
    <source>
        <dbReference type="SAM" id="MobiDB-lite"/>
    </source>
</evidence>
<feature type="compositionally biased region" description="Gly residues" evidence="1">
    <location>
        <begin position="99"/>
        <end position="110"/>
    </location>
</feature>
<gene>
    <name evidence="2" type="ORF">SAMN05421693_11039</name>
</gene>
<name>A0A1H9BRY7_9GAMM</name>
<organism evidence="2 3">
    <name type="scientific">Ectothiorhodospira magna</name>
    <dbReference type="NCBI Taxonomy" id="867345"/>
    <lineage>
        <taxon>Bacteria</taxon>
        <taxon>Pseudomonadati</taxon>
        <taxon>Pseudomonadota</taxon>
        <taxon>Gammaproteobacteria</taxon>
        <taxon>Chromatiales</taxon>
        <taxon>Ectothiorhodospiraceae</taxon>
        <taxon>Ectothiorhodospira</taxon>
    </lineage>
</organism>
<reference evidence="2 3" key="1">
    <citation type="submission" date="2016-10" db="EMBL/GenBank/DDBJ databases">
        <authorList>
            <person name="de Groot N.N."/>
        </authorList>
    </citation>
    <scope>NUCLEOTIDE SEQUENCE [LARGE SCALE GENOMIC DNA]</scope>
    <source>
        <strain evidence="2 3">B7-7</strain>
    </source>
</reference>
<dbReference type="OrthoDB" id="5785391at2"/>
<dbReference type="Proteomes" id="UP000199496">
    <property type="component" value="Unassembled WGS sequence"/>
</dbReference>
<accession>A0A1H9BRY7</accession>
<feature type="region of interest" description="Disordered" evidence="1">
    <location>
        <begin position="89"/>
        <end position="110"/>
    </location>
</feature>
<dbReference type="InterPro" id="IPR022090">
    <property type="entry name" value="DUF3634"/>
</dbReference>
<dbReference type="Pfam" id="PF12321">
    <property type="entry name" value="DUF3634"/>
    <property type="match status" value="1"/>
</dbReference>
<dbReference type="AlphaFoldDB" id="A0A1H9BRY7"/>
<dbReference type="EMBL" id="FOFO01000010">
    <property type="protein sequence ID" value="SEP91128.1"/>
    <property type="molecule type" value="Genomic_DNA"/>
</dbReference>
<sequence>MVLPLILMVSILLLGLALLLWHARTAFVITLEKGGARTLRGTPPPGFLRGCDEVARMYRLTQGRISGVRTAQGVQLRFSREIPAHAHQPFRNVWTPPTDGGGGGGHRAAG</sequence>
<evidence type="ECO:0000313" key="3">
    <source>
        <dbReference type="Proteomes" id="UP000199496"/>
    </source>
</evidence>
<dbReference type="RefSeq" id="WP_090205557.1">
    <property type="nucleotide sequence ID" value="NZ_FOFO01000010.1"/>
</dbReference>
<protein>
    <recommendedName>
        <fullName evidence="4">DUF3634 domain-containing protein</fullName>
    </recommendedName>
</protein>
<evidence type="ECO:0000313" key="2">
    <source>
        <dbReference type="EMBL" id="SEP91128.1"/>
    </source>
</evidence>
<evidence type="ECO:0008006" key="4">
    <source>
        <dbReference type="Google" id="ProtNLM"/>
    </source>
</evidence>
<keyword evidence="3" id="KW-1185">Reference proteome</keyword>